<gene>
    <name evidence="1" type="ORF">MEUPH1_LOCUS1922</name>
</gene>
<evidence type="ECO:0000313" key="1">
    <source>
        <dbReference type="EMBL" id="CAI6344842.1"/>
    </source>
</evidence>
<dbReference type="Proteomes" id="UP001160148">
    <property type="component" value="Unassembled WGS sequence"/>
</dbReference>
<dbReference type="InterPro" id="IPR015971">
    <property type="entry name" value="Nucleocapsid_Phlebovirus"/>
</dbReference>
<accession>A0AAV0VNP5</accession>
<keyword evidence="2" id="KW-1185">Reference proteome</keyword>
<dbReference type="EMBL" id="CARXXK010000001">
    <property type="protein sequence ID" value="CAI6344842.1"/>
    <property type="molecule type" value="Genomic_DNA"/>
</dbReference>
<dbReference type="AlphaFoldDB" id="A0AAV0VNP5"/>
<comment type="caution">
    <text evidence="1">The sequence shown here is derived from an EMBL/GenBank/DDBJ whole genome shotgun (WGS) entry which is preliminary data.</text>
</comment>
<dbReference type="PIRSF" id="PIRSF003953">
    <property type="entry name" value="N_PhelboV"/>
    <property type="match status" value="1"/>
</dbReference>
<dbReference type="GO" id="GO:0003723">
    <property type="term" value="F:RNA binding"/>
    <property type="evidence" value="ECO:0007669"/>
    <property type="project" value="InterPro"/>
</dbReference>
<dbReference type="InterPro" id="IPR009522">
    <property type="entry name" value="Capsid_Phlebovir/Tenuivir"/>
</dbReference>
<sequence length="251" mass="28512">MPPSTSIKGFDPKMWAIVLHQMQKADVSRKDDIITMVAAYIERGNTVSKMNKNSLPSFASTIQRLIAVYNLVDKDGSNPMALTLSRVAECFPKLACSYCMSGAKNLTVSIDEMHSVCEGYPKFMMCQAFTALIPKEGEYTQTLLKAHALFLYRFSLKITSYSMKKKSVEKTVQDAWKYMKIVHERSYMEDSQKIDTLEKVKILGINGLQDSVKKAAKIFDDKYQKYLQNDPDSEYATFSKLVLLELGKLNF</sequence>
<organism evidence="1 2">
    <name type="scientific">Macrosiphum euphorbiae</name>
    <name type="common">potato aphid</name>
    <dbReference type="NCBI Taxonomy" id="13131"/>
    <lineage>
        <taxon>Eukaryota</taxon>
        <taxon>Metazoa</taxon>
        <taxon>Ecdysozoa</taxon>
        <taxon>Arthropoda</taxon>
        <taxon>Hexapoda</taxon>
        <taxon>Insecta</taxon>
        <taxon>Pterygota</taxon>
        <taxon>Neoptera</taxon>
        <taxon>Paraneoptera</taxon>
        <taxon>Hemiptera</taxon>
        <taxon>Sternorrhyncha</taxon>
        <taxon>Aphidomorpha</taxon>
        <taxon>Aphidoidea</taxon>
        <taxon>Aphididae</taxon>
        <taxon>Macrosiphini</taxon>
        <taxon>Macrosiphum</taxon>
    </lineage>
</organism>
<reference evidence="1 2" key="1">
    <citation type="submission" date="2023-01" db="EMBL/GenBank/DDBJ databases">
        <authorList>
            <person name="Whitehead M."/>
        </authorList>
    </citation>
    <scope>NUCLEOTIDE SEQUENCE [LARGE SCALE GENOMIC DNA]</scope>
</reference>
<dbReference type="Pfam" id="PF05733">
    <property type="entry name" value="Tenui_N"/>
    <property type="match status" value="1"/>
</dbReference>
<protein>
    <submittedName>
        <fullName evidence="1">Uncharacterized protein</fullName>
    </submittedName>
</protein>
<evidence type="ECO:0000313" key="2">
    <source>
        <dbReference type="Proteomes" id="UP001160148"/>
    </source>
</evidence>
<proteinExistence type="predicted"/>
<name>A0AAV0VNP5_9HEMI</name>